<dbReference type="EMBL" id="MN739645">
    <property type="protein sequence ID" value="QHT17813.1"/>
    <property type="molecule type" value="Genomic_DNA"/>
</dbReference>
<dbReference type="AlphaFoldDB" id="A0A6C0DMN2"/>
<proteinExistence type="predicted"/>
<reference evidence="1" key="1">
    <citation type="journal article" date="2020" name="Nature">
        <title>Giant virus diversity and host interactions through global metagenomics.</title>
        <authorList>
            <person name="Schulz F."/>
            <person name="Roux S."/>
            <person name="Paez-Espino D."/>
            <person name="Jungbluth S."/>
            <person name="Walsh D.A."/>
            <person name="Denef V.J."/>
            <person name="McMahon K.D."/>
            <person name="Konstantinidis K.T."/>
            <person name="Eloe-Fadrosh E.A."/>
            <person name="Kyrpides N.C."/>
            <person name="Woyke T."/>
        </authorList>
    </citation>
    <scope>NUCLEOTIDE SEQUENCE</scope>
    <source>
        <strain evidence="1">GVMAG-M-3300023174-30</strain>
    </source>
</reference>
<protein>
    <submittedName>
        <fullName evidence="1">Uncharacterized protein</fullName>
    </submittedName>
</protein>
<organism evidence="1">
    <name type="scientific">viral metagenome</name>
    <dbReference type="NCBI Taxonomy" id="1070528"/>
    <lineage>
        <taxon>unclassified sequences</taxon>
        <taxon>metagenomes</taxon>
        <taxon>organismal metagenomes</taxon>
    </lineage>
</organism>
<evidence type="ECO:0000313" key="1">
    <source>
        <dbReference type="EMBL" id="QHT17813.1"/>
    </source>
</evidence>
<sequence length="165" mass="19820">MISIKSYITDNTNIIDIYLMHKNKENIIINDDLIKKININFKKTKTTEMAYYCRNNYNYVYDLSNDSQYVYTRKLENTLIINETKNLNYYLLFYNEIKLPTHTFACTNELNSKYIAKITEFRINNRITLIIKNNNCYIQYKHSRDVDIDKIQEIINNVISKLNNL</sequence>
<accession>A0A6C0DMN2</accession>
<name>A0A6C0DMN2_9ZZZZ</name>